<evidence type="ECO:0000256" key="6">
    <source>
        <dbReference type="ARBA" id="ARBA00023268"/>
    </source>
</evidence>
<feature type="compositionally biased region" description="Low complexity" evidence="9">
    <location>
        <begin position="1808"/>
        <end position="1830"/>
    </location>
</feature>
<evidence type="ECO:0000256" key="9">
    <source>
        <dbReference type="SAM" id="MobiDB-lite"/>
    </source>
</evidence>
<dbReference type="PROSITE" id="PS52004">
    <property type="entry name" value="KS3_2"/>
    <property type="match status" value="1"/>
</dbReference>
<evidence type="ECO:0000256" key="5">
    <source>
        <dbReference type="ARBA" id="ARBA00022857"/>
    </source>
</evidence>
<dbReference type="InterPro" id="IPR036291">
    <property type="entry name" value="NAD(P)-bd_dom_sf"/>
</dbReference>
<organism evidence="12 13">
    <name type="scientific">Streptomyces axinellae</name>
    <dbReference type="NCBI Taxonomy" id="552788"/>
    <lineage>
        <taxon>Bacteria</taxon>
        <taxon>Bacillati</taxon>
        <taxon>Actinomycetota</taxon>
        <taxon>Actinomycetes</taxon>
        <taxon>Kitasatosporales</taxon>
        <taxon>Streptomycetaceae</taxon>
        <taxon>Streptomyces</taxon>
    </lineage>
</organism>
<dbReference type="InterPro" id="IPR020841">
    <property type="entry name" value="PKS_Beta-ketoAc_synthase_dom"/>
</dbReference>
<dbReference type="SUPFAM" id="SSF53901">
    <property type="entry name" value="Thiolase-like"/>
    <property type="match status" value="1"/>
</dbReference>
<dbReference type="InterPro" id="IPR014030">
    <property type="entry name" value="Ketoacyl_synth_N"/>
</dbReference>
<dbReference type="InterPro" id="IPR020843">
    <property type="entry name" value="ER"/>
</dbReference>
<dbReference type="InterPro" id="IPR001227">
    <property type="entry name" value="Ac_transferase_dom_sf"/>
</dbReference>
<dbReference type="InterPro" id="IPR016035">
    <property type="entry name" value="Acyl_Trfase/lysoPLipase"/>
</dbReference>
<dbReference type="InterPro" id="IPR018201">
    <property type="entry name" value="Ketoacyl_synth_AS"/>
</dbReference>
<dbReference type="SUPFAM" id="SSF50129">
    <property type="entry name" value="GroES-like"/>
    <property type="match status" value="1"/>
</dbReference>
<dbReference type="InterPro" id="IPR001375">
    <property type="entry name" value="Peptidase_S9_cat"/>
</dbReference>
<dbReference type="InterPro" id="IPR020807">
    <property type="entry name" value="PKS_DH"/>
</dbReference>
<dbReference type="Pfam" id="PF00109">
    <property type="entry name" value="ketoacyl-synt"/>
    <property type="match status" value="1"/>
</dbReference>
<dbReference type="SUPFAM" id="SSF51735">
    <property type="entry name" value="NAD(P)-binding Rossmann-fold domains"/>
    <property type="match status" value="3"/>
</dbReference>
<proteinExistence type="predicted"/>
<feature type="active site" description="Proton donor; for dehydratase activity" evidence="8">
    <location>
        <position position="1124"/>
    </location>
</feature>
<dbReference type="InterPro" id="IPR014031">
    <property type="entry name" value="Ketoacyl_synth_C"/>
</dbReference>
<dbReference type="SMART" id="SM00823">
    <property type="entry name" value="PKS_PP"/>
    <property type="match status" value="1"/>
</dbReference>
<dbReference type="InterPro" id="IPR016039">
    <property type="entry name" value="Thiolase-like"/>
</dbReference>
<dbReference type="Pfam" id="PF02801">
    <property type="entry name" value="Ketoacyl-synt_C"/>
    <property type="match status" value="1"/>
</dbReference>
<dbReference type="Pfam" id="PF08659">
    <property type="entry name" value="KR"/>
    <property type="match status" value="1"/>
</dbReference>
<dbReference type="CDD" id="cd05195">
    <property type="entry name" value="enoyl_red"/>
    <property type="match status" value="1"/>
</dbReference>
<dbReference type="Pfam" id="PF16197">
    <property type="entry name" value="KAsynt_C_assoc"/>
    <property type="match status" value="1"/>
</dbReference>
<feature type="region of interest" description="N-terminal hotdog fold" evidence="8">
    <location>
        <begin position="925"/>
        <end position="1048"/>
    </location>
</feature>
<dbReference type="Pfam" id="PF00107">
    <property type="entry name" value="ADH_zinc_N"/>
    <property type="match status" value="1"/>
</dbReference>
<dbReference type="SUPFAM" id="SSF52151">
    <property type="entry name" value="FabD/lysophospholipase-like"/>
    <property type="match status" value="1"/>
</dbReference>
<feature type="compositionally biased region" description="Basic and acidic residues" evidence="9">
    <location>
        <begin position="1"/>
        <end position="10"/>
    </location>
</feature>
<dbReference type="InterPro" id="IPR029058">
    <property type="entry name" value="AB_hydrolase_fold"/>
</dbReference>
<dbReference type="PANTHER" id="PTHR43775:SF37">
    <property type="entry name" value="SI:DKEY-61P9.11"/>
    <property type="match status" value="1"/>
</dbReference>
<dbReference type="Gene3D" id="3.10.129.110">
    <property type="entry name" value="Polyketide synthase dehydratase"/>
    <property type="match status" value="1"/>
</dbReference>
<dbReference type="SMART" id="SM00829">
    <property type="entry name" value="PKS_ER"/>
    <property type="match status" value="1"/>
</dbReference>
<dbReference type="InterPro" id="IPR050091">
    <property type="entry name" value="PKS_NRPS_Biosynth_Enz"/>
</dbReference>
<keyword evidence="4" id="KW-0808">Transferase</keyword>
<evidence type="ECO:0000259" key="10">
    <source>
        <dbReference type="PROSITE" id="PS52004"/>
    </source>
</evidence>
<dbReference type="Gene3D" id="3.40.50.720">
    <property type="entry name" value="NAD(P)-binding Rossmann-like Domain"/>
    <property type="match status" value="3"/>
</dbReference>
<dbReference type="Gene3D" id="3.90.180.10">
    <property type="entry name" value="Medium-chain alcohol dehydrogenases, catalytic domain"/>
    <property type="match status" value="1"/>
</dbReference>
<keyword evidence="2" id="KW-0596">Phosphopantetheine</keyword>
<dbReference type="Pfam" id="PF00326">
    <property type="entry name" value="Peptidase_S9"/>
    <property type="match status" value="1"/>
</dbReference>
<evidence type="ECO:0000256" key="7">
    <source>
        <dbReference type="ARBA" id="ARBA00023315"/>
    </source>
</evidence>
<dbReference type="Pfam" id="PF00698">
    <property type="entry name" value="Acyl_transf_1"/>
    <property type="match status" value="1"/>
</dbReference>
<feature type="active site" description="Proton acceptor; for dehydratase activity" evidence="8">
    <location>
        <position position="962"/>
    </location>
</feature>
<evidence type="ECO:0000256" key="3">
    <source>
        <dbReference type="ARBA" id="ARBA00022553"/>
    </source>
</evidence>
<dbReference type="PROSITE" id="PS00606">
    <property type="entry name" value="KS3_1"/>
    <property type="match status" value="1"/>
</dbReference>
<dbReference type="SUPFAM" id="SSF53474">
    <property type="entry name" value="alpha/beta-Hydrolases"/>
    <property type="match status" value="1"/>
</dbReference>
<dbReference type="Gene3D" id="3.40.366.10">
    <property type="entry name" value="Malonyl-Coenzyme A Acyl Carrier Protein, domain 2"/>
    <property type="match status" value="1"/>
</dbReference>
<dbReference type="PROSITE" id="PS52019">
    <property type="entry name" value="PKS_MFAS_DH"/>
    <property type="match status" value="1"/>
</dbReference>
<comment type="caution">
    <text evidence="12">The sequence shown here is derived from an EMBL/GenBank/DDBJ whole genome shotgun (WGS) entry which is preliminary data.</text>
</comment>
<dbReference type="SMART" id="SM00825">
    <property type="entry name" value="PKS_KS"/>
    <property type="match status" value="1"/>
</dbReference>
<dbReference type="Gene3D" id="3.40.50.1820">
    <property type="entry name" value="alpha/beta hydrolase"/>
    <property type="match status" value="1"/>
</dbReference>
<dbReference type="InterPro" id="IPR057326">
    <property type="entry name" value="KR_dom"/>
</dbReference>
<dbReference type="InterPro" id="IPR016036">
    <property type="entry name" value="Malonyl_transacylase_ACP-bd"/>
</dbReference>
<keyword evidence="7" id="KW-0012">Acyltransferase</keyword>
<evidence type="ECO:0000256" key="2">
    <source>
        <dbReference type="ARBA" id="ARBA00022450"/>
    </source>
</evidence>
<dbReference type="Gene3D" id="3.30.70.3290">
    <property type="match status" value="1"/>
</dbReference>
<evidence type="ECO:0000313" key="12">
    <source>
        <dbReference type="EMBL" id="GAA2606355.1"/>
    </source>
</evidence>
<dbReference type="SMART" id="SM00827">
    <property type="entry name" value="PKS_AT"/>
    <property type="match status" value="1"/>
</dbReference>
<accession>A0ABN3PYD9</accession>
<evidence type="ECO:0000313" key="13">
    <source>
        <dbReference type="Proteomes" id="UP001501447"/>
    </source>
</evidence>
<dbReference type="EMBL" id="BAAARJ010000005">
    <property type="protein sequence ID" value="GAA2606355.1"/>
    <property type="molecule type" value="Genomic_DNA"/>
</dbReference>
<keyword evidence="5" id="KW-0521">NADP</keyword>
<dbReference type="InterPro" id="IPR013154">
    <property type="entry name" value="ADH-like_N"/>
</dbReference>
<evidence type="ECO:0000256" key="4">
    <source>
        <dbReference type="ARBA" id="ARBA00022679"/>
    </source>
</evidence>
<evidence type="ECO:0000259" key="11">
    <source>
        <dbReference type="PROSITE" id="PS52019"/>
    </source>
</evidence>
<feature type="region of interest" description="Disordered" evidence="9">
    <location>
        <begin position="462"/>
        <end position="494"/>
    </location>
</feature>
<dbReference type="InterPro" id="IPR013149">
    <property type="entry name" value="ADH-like_C"/>
</dbReference>
<gene>
    <name evidence="12" type="ORF">GCM10009863_19810</name>
</gene>
<dbReference type="InterPro" id="IPR020806">
    <property type="entry name" value="PKS_PP-bd"/>
</dbReference>
<dbReference type="SMART" id="SM00826">
    <property type="entry name" value="PKS_DH"/>
    <property type="match status" value="1"/>
</dbReference>
<name>A0ABN3PYD9_9ACTN</name>
<dbReference type="Gene3D" id="3.40.47.10">
    <property type="match status" value="1"/>
</dbReference>
<dbReference type="SMART" id="SM00822">
    <property type="entry name" value="PKS_KR"/>
    <property type="match status" value="1"/>
</dbReference>
<dbReference type="SUPFAM" id="SSF55048">
    <property type="entry name" value="Probable ACP-binding domain of malonyl-CoA ACP transacylase"/>
    <property type="match status" value="1"/>
</dbReference>
<feature type="region of interest" description="Disordered" evidence="9">
    <location>
        <begin position="1"/>
        <end position="25"/>
    </location>
</feature>
<comment type="pathway">
    <text evidence="1">Antibiotic biosynthesis.</text>
</comment>
<dbReference type="Pfam" id="PF14765">
    <property type="entry name" value="PS-DH"/>
    <property type="match status" value="1"/>
</dbReference>
<keyword evidence="13" id="KW-1185">Reference proteome</keyword>
<reference evidence="12 13" key="1">
    <citation type="journal article" date="2019" name="Int. J. Syst. Evol. Microbiol.">
        <title>The Global Catalogue of Microorganisms (GCM) 10K type strain sequencing project: providing services to taxonomists for standard genome sequencing and annotation.</title>
        <authorList>
            <consortium name="The Broad Institute Genomics Platform"/>
            <consortium name="The Broad Institute Genome Sequencing Center for Infectious Disease"/>
            <person name="Wu L."/>
            <person name="Ma J."/>
        </authorList>
    </citation>
    <scope>NUCLEOTIDE SEQUENCE [LARGE SCALE GENOMIC DNA]</scope>
    <source>
        <strain evidence="12 13">JCM 16373</strain>
    </source>
</reference>
<dbReference type="Proteomes" id="UP001501447">
    <property type="component" value="Unassembled WGS sequence"/>
</dbReference>
<feature type="region of interest" description="C-terminal hotdog fold" evidence="8">
    <location>
        <begin position="1062"/>
        <end position="1210"/>
    </location>
</feature>
<dbReference type="InterPro" id="IPR011032">
    <property type="entry name" value="GroES-like_sf"/>
</dbReference>
<sequence>MSSSVDHEPGTARVTAGRQSAAPATAPKLEPVAIIGIGCRFPGGVADPGGFWDLLMSRTDAIGDVPPDRWDANAFYDADPATPGRMTVRQGGFLRSRVDRFDAGFFGMTPREAAALDPQQRLLLEVAWEAFEDAGLPPERTAGTGVGSYVGGFTFDAATAQLGASERDLISTSTPTGVSMTMLAARLSYAFDWHGPSLTMDTACSSSLVALHHACVAVSRGECELAVAGGVNVMTNPVTTILMSKGQFLSPDARCKSFDHRANGYARGEGAGILVLKPLAAAERDGDHIYAVVRGTAVNQDGRTPGITVPSADAQRAVIGRACAAGDIDPASIGYYEAHGTGTAVGDPIEANAIGSVLGDSGRTHWMGSVKSNFGHTEAAAGVAGVIKAALCLERGLIPANLHFEKPNPKIPFDSLPLRVPTEVTDFPAWSGPRRAGVNSFGFGGTNAHAILEQAPVGGETTGGALVDGETAGSPPVDGETASSEPADAETEGGTPRLLALSARSPKALRALADQYAELLERPGAPPLRRVARAAARQRQHHALRTFVVAGAPARAAELLRQREAGSRPSSRPEVSFVYTGMGPQWWGMGAELLRTSDRFAETVAACDAVLARHGLSIRDELLRPEADSRLTETLYAQVANFAVQAGLTAMWREWGIEPAAIVGHSVGEVAAAYAAGVYSLEDALTISYHRANLQARLAGRGVMAAVDMPEEALRPYLLDGVDVAAVNSATATTLAGDADVMAEVTTRLEAAGASVKRLRVEVAYHSHQMEEIREPLLAALRGITPRPAEVPLVSTVTGDRVEGPELDAEYWWRNVRRPVRFAEAVGRLAQLASGAFVEVGPHPVLATAIDEALAGRGGELVRVASLRRDQPQRSHMLEALGTLYAAGAEPDWERVHPGRREHLDLPRYPWQREHHWSESAAGREARLGGDGPRLAGRSVQATTPTREVRLSTAEFPYLPDHRIGQTVVFPGSGYLEAALAMFPEDAPVSFEDVVFQRPLILPPHTITTLRTVHDPESGLVTLHSRERDDEAWTLHARLRRPELTRPRTPRARAESLAELTAGLERWGRDDIYARLDETGLEYGPAFRAVKGVWHRESTGEVFADLSTGTVDPDGYRLHPALLDAALQAMIAGALRSASDVTGATYVPARIAELRFHRPPGERLWVHGRDLGSTVEGRIECDLTLVTDDGEVVAEVFGLRAQRMADSRAEERTSPPEPYYEHTWHPRPLEGAGDARGTWIVVGPSPADTGLAHALEERGGTVVRISPDEAAGDVEGDWPERVAALVAGAPDCRGVVYVNAPASRGAADDLPGEATEEAADGSAACSPVADPLRLVRALTASASATRLFLVTSGAQSVSGDDATSDPFAASLWGFGRVVAAERPELRCRLIDLGSDASGATGRHPLGALADELTHEGLDEVALRGTDRYVRALEHAGDRSALHHLTVRTDRTPVRLHTDGVSADGLRFHAASRRAPGPAEVEVEVSHVGLNFKDLLKATGLLAPAAREGSYSQDTLGLECSGTVVRVGDALREAGGAAELRVGDEVFVHARDLFSSHVTVDAVRVVKKPATLSLAQAASLLPVITAHQSLVRLAGVRAGERVLIHSATGGVGLAAVRIARRLGAEVYATAGSEERREFLRGEGVAGVADSRSTSFADDILRMTDGAGVDVVVNSLAGEMLHKSLGLLRSFGRFVELGKADMAADHALRLAHFHRALSFHAFDYDRMMLLDPEAVRACMREMAELCERGEFELPPVTEVAAGQVDEAFRSMAGRDRVGKTVVRIAREPVTVPASSMIPATSSLSPDGISAPPTAATANSTAPPALTTPADATGGPRGTIAAADPTASPVRPDGTYLITGGLGGLGLVVAEWLAGQGATHLVLLGRNGIATDEAERVVGELRACGVEVRVEKADIADRAAVRALLARIRAQLPPLRGIVHAAADFDDVVLADTNPERLLTATRPKADGAWNLHLHTREDELDFFLLFSSIAAQLGAAAAGAYATANEFLNALARHRHAQGLPATSVGWGMIDTVGVAVSRNGTVGTILRRNGHIGMVPAQLVAELEVLLRTRPVEASVAHVDWRRWAQANPQLAPLPAFRSLAPESGPVGDGGETSPSRRLREVTGEERLQLLSELLVPLLHRVTGLSEEQLRDQQSVDIDSLIGVELRVLLQNALGVSVPAVRLLRDLSVERLAALLADELDREPADTFRPQEHLSAHTFPSADGLEIHGHLSVPAGPGPHPAVVVCTSDRGGALDDKGRYARVSEHAPLHAAGFAVFTVDQRGAPGHGEEYTARAEMGGADIDDVVAAAQYLADLPQIDAARLSVLGTSRGAYSALLGLAREPSLWQRAVLLMGLYDPTRLVEAESSDPGSLLPSHPDVGPDTIRAYFDDPRRQPLHALKEVRTPLFVVHGEADEVVPVGQAHDLAARAEQLGLPAHLVTVPGLGHDNEHAGAEWPGLWPRIIEFLGGSA</sequence>
<dbReference type="CDD" id="cd00833">
    <property type="entry name" value="PKS"/>
    <property type="match status" value="1"/>
</dbReference>
<keyword evidence="3" id="KW-0597">Phosphoprotein</keyword>
<dbReference type="Pfam" id="PF21089">
    <property type="entry name" value="PKS_DH_N"/>
    <property type="match status" value="1"/>
</dbReference>
<dbReference type="Pfam" id="PF08240">
    <property type="entry name" value="ADH_N"/>
    <property type="match status" value="1"/>
</dbReference>
<evidence type="ECO:0000256" key="1">
    <source>
        <dbReference type="ARBA" id="ARBA00004792"/>
    </source>
</evidence>
<feature type="region of interest" description="Disordered" evidence="9">
    <location>
        <begin position="1794"/>
        <end position="1843"/>
    </location>
</feature>
<feature type="domain" description="PKS/mFAS DH" evidence="11">
    <location>
        <begin position="925"/>
        <end position="1210"/>
    </location>
</feature>
<protein>
    <submittedName>
        <fullName evidence="12">Type I polyketide synthase</fullName>
    </submittedName>
</protein>
<dbReference type="InterPro" id="IPR049551">
    <property type="entry name" value="PKS_DH_C"/>
</dbReference>
<dbReference type="PANTHER" id="PTHR43775">
    <property type="entry name" value="FATTY ACID SYNTHASE"/>
    <property type="match status" value="1"/>
</dbReference>
<feature type="domain" description="Ketosynthase family 3 (KS3)" evidence="10">
    <location>
        <begin position="29"/>
        <end position="454"/>
    </location>
</feature>
<dbReference type="InterPro" id="IPR014043">
    <property type="entry name" value="Acyl_transferase_dom"/>
</dbReference>
<feature type="region of interest" description="Disordered" evidence="9">
    <location>
        <begin position="922"/>
        <end position="942"/>
    </location>
</feature>
<keyword evidence="6" id="KW-0511">Multifunctional enzyme</keyword>
<dbReference type="InterPro" id="IPR049900">
    <property type="entry name" value="PKS_mFAS_DH"/>
</dbReference>
<evidence type="ECO:0000256" key="8">
    <source>
        <dbReference type="PROSITE-ProRule" id="PRU01363"/>
    </source>
</evidence>
<dbReference type="InterPro" id="IPR013968">
    <property type="entry name" value="PKS_KR"/>
</dbReference>
<dbReference type="InterPro" id="IPR042104">
    <property type="entry name" value="PKS_dehydratase_sf"/>
</dbReference>
<dbReference type="InterPro" id="IPR049552">
    <property type="entry name" value="PKS_DH_N"/>
</dbReference>
<dbReference type="InterPro" id="IPR032821">
    <property type="entry name" value="PKS_assoc"/>
</dbReference>